<comment type="similarity">
    <text evidence="1">Belongs to the AHA1 family.</text>
</comment>
<organism evidence="3 4">
    <name type="scientific">Thalassospira profundimaris</name>
    <dbReference type="NCBI Taxonomy" id="502049"/>
    <lineage>
        <taxon>Bacteria</taxon>
        <taxon>Pseudomonadati</taxon>
        <taxon>Pseudomonadota</taxon>
        <taxon>Alphaproteobacteria</taxon>
        <taxon>Rhodospirillales</taxon>
        <taxon>Thalassospiraceae</taxon>
        <taxon>Thalassospira</taxon>
    </lineage>
</organism>
<evidence type="ECO:0000313" key="4">
    <source>
        <dbReference type="Proteomes" id="UP000253226"/>
    </source>
</evidence>
<name>A0A367VWS2_9PROT</name>
<protein>
    <recommendedName>
        <fullName evidence="2">Activator of Hsp90 ATPase homologue 1/2-like C-terminal domain-containing protein</fullName>
    </recommendedName>
</protein>
<dbReference type="Pfam" id="PF08327">
    <property type="entry name" value="AHSA1"/>
    <property type="match status" value="1"/>
</dbReference>
<dbReference type="Proteomes" id="UP000253226">
    <property type="component" value="Unassembled WGS sequence"/>
</dbReference>
<comment type="caution">
    <text evidence="3">The sequence shown here is derived from an EMBL/GenBank/DDBJ whole genome shotgun (WGS) entry which is preliminary data.</text>
</comment>
<dbReference type="EMBL" id="JPWF01000029">
    <property type="protein sequence ID" value="RCK30175.1"/>
    <property type="molecule type" value="Genomic_DNA"/>
</dbReference>
<evidence type="ECO:0000256" key="1">
    <source>
        <dbReference type="ARBA" id="ARBA00006817"/>
    </source>
</evidence>
<sequence length="158" mass="17821">MTPLKNPELAPISFELVVAIDPQDAFDAFTKGFGDWWPTDSHSVSKKDCLSIGLDPKAGGAIVERVKGKKDIVWGSIDTWQPGERVSFTWHPGWDAGDFTRVDVRFDLNDFGRCVIRLEHKAWENVGDIAPALREGYLAGWEFVFGECFGNYLRTSRR</sequence>
<dbReference type="InterPro" id="IPR013538">
    <property type="entry name" value="ASHA1/2-like_C"/>
</dbReference>
<reference evidence="3 4" key="1">
    <citation type="submission" date="2014-07" db="EMBL/GenBank/DDBJ databases">
        <title>Draft genome sequence of Thalassospira profundimaris 35.</title>
        <authorList>
            <person name="Lai Q."/>
            <person name="Shao Z."/>
        </authorList>
    </citation>
    <scope>NUCLEOTIDE SEQUENCE [LARGE SCALE GENOMIC DNA]</scope>
    <source>
        <strain evidence="3 4">35</strain>
    </source>
</reference>
<dbReference type="RefSeq" id="WP_114104525.1">
    <property type="nucleotide sequence ID" value="NZ_JPWF01000029.1"/>
</dbReference>
<dbReference type="AlphaFoldDB" id="A0A367VWS2"/>
<dbReference type="OrthoDB" id="9800600at2"/>
<proteinExistence type="inferred from homology"/>
<gene>
    <name evidence="3" type="ORF">TH19_22835</name>
</gene>
<dbReference type="Gene3D" id="3.30.530.20">
    <property type="match status" value="1"/>
</dbReference>
<evidence type="ECO:0000259" key="2">
    <source>
        <dbReference type="Pfam" id="PF08327"/>
    </source>
</evidence>
<dbReference type="InterPro" id="IPR023393">
    <property type="entry name" value="START-like_dom_sf"/>
</dbReference>
<evidence type="ECO:0000313" key="3">
    <source>
        <dbReference type="EMBL" id="RCK30175.1"/>
    </source>
</evidence>
<dbReference type="SUPFAM" id="SSF55961">
    <property type="entry name" value="Bet v1-like"/>
    <property type="match status" value="1"/>
</dbReference>
<accession>A0A367VWS2</accession>
<feature type="domain" description="Activator of Hsp90 ATPase homologue 1/2-like C-terminal" evidence="2">
    <location>
        <begin position="22"/>
        <end position="128"/>
    </location>
</feature>